<feature type="compositionally biased region" description="Basic residues" evidence="1">
    <location>
        <begin position="66"/>
        <end position="82"/>
    </location>
</feature>
<dbReference type="RefSeq" id="XP_022100988.1">
    <property type="nucleotide sequence ID" value="XM_022245296.1"/>
</dbReference>
<keyword evidence="2" id="KW-1185">Reference proteome</keyword>
<dbReference type="KEGG" id="aplc:110984792"/>
<protein>
    <submittedName>
        <fullName evidence="3 4">Prespore vesicle protein-like</fullName>
    </submittedName>
</protein>
<feature type="compositionally biased region" description="Basic residues" evidence="1">
    <location>
        <begin position="1"/>
        <end position="22"/>
    </location>
</feature>
<accession>A0A8B7Z5S7</accession>
<feature type="compositionally biased region" description="Polar residues" evidence="1">
    <location>
        <begin position="246"/>
        <end position="265"/>
    </location>
</feature>
<feature type="region of interest" description="Disordered" evidence="1">
    <location>
        <begin position="1"/>
        <end position="265"/>
    </location>
</feature>
<feature type="compositionally biased region" description="Acidic residues" evidence="1">
    <location>
        <begin position="216"/>
        <end position="233"/>
    </location>
</feature>
<proteinExistence type="predicted"/>
<evidence type="ECO:0000313" key="4">
    <source>
        <dbReference type="RefSeq" id="XP_022100986.1"/>
    </source>
</evidence>
<dbReference type="RefSeq" id="XP_022100986.1">
    <property type="nucleotide sequence ID" value="XM_022245294.1"/>
</dbReference>
<sequence length="265" mass="29902">MPRRPAQHNRQPRQAHKNRASHQARAAQQVRHAKPAKRQAVIQKRPPTQQQQKRKTNPVATQKGQPAKKSKLLHSQPAKRHLTGQQGQPAKKGPASQQKQKRKKNSAEPHKGQPAKKSKAQHSQPAKRQLTCQQGQPGRKRPKPLQATVRSPQQMLVPHPVPTMPSQTKIYHNLNVGGESNPVVYAPDGNRNTVNFSMQRRDEQQALRHTGQDNQEYNEEDSAVFDQDYEEYNSPDNKPPLDEGTLVTSSNRNPNQAQPNSSTWV</sequence>
<evidence type="ECO:0000313" key="2">
    <source>
        <dbReference type="Proteomes" id="UP000694845"/>
    </source>
</evidence>
<dbReference type="OMA" id="NRASHQA"/>
<dbReference type="AlphaFoldDB" id="A0A8B7Z5S7"/>
<reference evidence="3 4" key="1">
    <citation type="submission" date="2025-04" db="UniProtKB">
        <authorList>
            <consortium name="RefSeq"/>
        </authorList>
    </citation>
    <scope>IDENTIFICATION</scope>
</reference>
<dbReference type="Proteomes" id="UP000694845">
    <property type="component" value="Unplaced"/>
</dbReference>
<organism evidence="2 5">
    <name type="scientific">Acanthaster planci</name>
    <name type="common">Crown-of-thorns starfish</name>
    <dbReference type="NCBI Taxonomy" id="133434"/>
    <lineage>
        <taxon>Eukaryota</taxon>
        <taxon>Metazoa</taxon>
        <taxon>Echinodermata</taxon>
        <taxon>Eleutherozoa</taxon>
        <taxon>Asterozoa</taxon>
        <taxon>Asteroidea</taxon>
        <taxon>Valvatacea</taxon>
        <taxon>Valvatida</taxon>
        <taxon>Acanthasteridae</taxon>
        <taxon>Acanthaster</taxon>
    </lineage>
</organism>
<feature type="compositionally biased region" description="Polar residues" evidence="1">
    <location>
        <begin position="121"/>
        <end position="136"/>
    </location>
</feature>
<dbReference type="RefSeq" id="XP_022100989.1">
    <property type="nucleotide sequence ID" value="XM_022245297.1"/>
</dbReference>
<evidence type="ECO:0000313" key="3">
    <source>
        <dbReference type="RefSeq" id="XP_022100985.1"/>
    </source>
</evidence>
<evidence type="ECO:0000313" key="5">
    <source>
        <dbReference type="RefSeq" id="XP_022100988.1"/>
    </source>
</evidence>
<dbReference type="RefSeq" id="XP_022100985.1">
    <property type="nucleotide sequence ID" value="XM_022245293.1"/>
</dbReference>
<gene>
    <name evidence="3 4 5 6" type="primary">LOC110984792</name>
</gene>
<name>A0A8B7Z5S7_ACAPL</name>
<evidence type="ECO:0000256" key="1">
    <source>
        <dbReference type="SAM" id="MobiDB-lite"/>
    </source>
</evidence>
<dbReference type="GeneID" id="110984792"/>
<evidence type="ECO:0000313" key="6">
    <source>
        <dbReference type="RefSeq" id="XP_022100989.1"/>
    </source>
</evidence>